<proteinExistence type="predicted"/>
<dbReference type="Proteomes" id="UP000011625">
    <property type="component" value="Unassembled WGS sequence"/>
</dbReference>
<comment type="caution">
    <text evidence="1">The sequence shown here is derived from an EMBL/GenBank/DDBJ whole genome shotgun (WGS) entry which is preliminary data.</text>
</comment>
<organism evidence="1 2">
    <name type="scientific">Halococcus salifodinae DSM 8989</name>
    <dbReference type="NCBI Taxonomy" id="1227456"/>
    <lineage>
        <taxon>Archaea</taxon>
        <taxon>Methanobacteriati</taxon>
        <taxon>Methanobacteriota</taxon>
        <taxon>Stenosarchaea group</taxon>
        <taxon>Halobacteria</taxon>
        <taxon>Halobacteriales</taxon>
        <taxon>Halococcaceae</taxon>
        <taxon>Halococcus</taxon>
    </lineage>
</organism>
<protein>
    <submittedName>
        <fullName evidence="1">Uncharacterized protein</fullName>
    </submittedName>
</protein>
<gene>
    <name evidence="1" type="ORF">C450_19256</name>
</gene>
<dbReference type="AlphaFoldDB" id="M0MUY5"/>
<evidence type="ECO:0000313" key="2">
    <source>
        <dbReference type="Proteomes" id="UP000011625"/>
    </source>
</evidence>
<dbReference type="EMBL" id="AOME01000088">
    <property type="protein sequence ID" value="EMA48589.1"/>
    <property type="molecule type" value="Genomic_DNA"/>
</dbReference>
<reference evidence="1 2" key="1">
    <citation type="journal article" date="2014" name="PLoS Genet.">
        <title>Phylogenetically driven sequencing of extremely halophilic archaea reveals strategies for static and dynamic osmo-response.</title>
        <authorList>
            <person name="Becker E.A."/>
            <person name="Seitzer P.M."/>
            <person name="Tritt A."/>
            <person name="Larsen D."/>
            <person name="Krusor M."/>
            <person name="Yao A.I."/>
            <person name="Wu D."/>
            <person name="Madern D."/>
            <person name="Eisen J.A."/>
            <person name="Darling A.E."/>
            <person name="Facciotti M.T."/>
        </authorList>
    </citation>
    <scope>NUCLEOTIDE SEQUENCE [LARGE SCALE GENOMIC DNA]</scope>
    <source>
        <strain evidence="1 2">DSM 8989</strain>
    </source>
</reference>
<evidence type="ECO:0000313" key="1">
    <source>
        <dbReference type="EMBL" id="EMA48589.1"/>
    </source>
</evidence>
<name>M0MUY5_9EURY</name>
<sequence length="63" mass="6654">MVVFTSTLHAFPTAVLTVNIPPDITDAMPALLSFLGERTCNGLAADDIGPDCIEEGENTPHNV</sequence>
<keyword evidence="2" id="KW-1185">Reference proteome</keyword>
<accession>M0MUY5</accession>